<proteinExistence type="predicted"/>
<accession>A0A1L2ZNA4</accession>
<dbReference type="NCBIfam" id="TIGR03847">
    <property type="entry name" value="conserved hypothetical protein"/>
    <property type="match status" value="1"/>
</dbReference>
<gene>
    <name evidence="1" type="ORF">BHE16_05770</name>
</gene>
<name>A0A1L2ZNA4_9MICC</name>
<dbReference type="STRING" id="556325.BHE16_05770"/>
<dbReference type="OrthoDB" id="156387at2"/>
<dbReference type="EMBL" id="CP018135">
    <property type="protein sequence ID" value="APF40606.1"/>
    <property type="molecule type" value="Genomic_DNA"/>
</dbReference>
<evidence type="ECO:0000313" key="2">
    <source>
        <dbReference type="Proteomes" id="UP000183530"/>
    </source>
</evidence>
<organism evidence="1 2">
    <name type="scientific">Neomicrococcus aestuarii</name>
    <dbReference type="NCBI Taxonomy" id="556325"/>
    <lineage>
        <taxon>Bacteria</taxon>
        <taxon>Bacillati</taxon>
        <taxon>Actinomycetota</taxon>
        <taxon>Actinomycetes</taxon>
        <taxon>Micrococcales</taxon>
        <taxon>Micrococcaceae</taxon>
        <taxon>Neomicrococcus</taxon>
    </lineage>
</organism>
<dbReference type="RefSeq" id="WP_071894087.1">
    <property type="nucleotide sequence ID" value="NZ_CP018135.1"/>
</dbReference>
<keyword evidence="2" id="KW-1185">Reference proteome</keyword>
<dbReference type="AlphaFoldDB" id="A0A1L2ZNA4"/>
<evidence type="ECO:0000313" key="1">
    <source>
        <dbReference type="EMBL" id="APF40606.1"/>
    </source>
</evidence>
<reference evidence="1 2" key="1">
    <citation type="submission" date="2016-11" db="EMBL/GenBank/DDBJ databases">
        <title>Genome sequencing of Zhihengliuella aestuarii B18 antagonistic to Plasmodiophora brassicae.</title>
        <authorList>
            <person name="Luo Y."/>
        </authorList>
    </citation>
    <scope>NUCLEOTIDE SEQUENCE [LARGE SCALE GENOMIC DNA]</scope>
    <source>
        <strain evidence="1 2">B18</strain>
    </source>
</reference>
<dbReference type="InterPro" id="IPR021441">
    <property type="entry name" value="DUF3090"/>
</dbReference>
<dbReference type="Pfam" id="PF11290">
    <property type="entry name" value="DUF3090"/>
    <property type="match status" value="1"/>
</dbReference>
<sequence>MPTLVHDFDWPDRFVVGTIGEPGARTFYLQARAGAKLTSFVLEKQQSAELANKIDEVLDDLTEIDGNPFSVPTSIPVELVDNEPLEPVEEQFRIGIMSLGWDPSSAQIIIEAYPIVEVDPEDESGLEKSFEEPSEVLRVRIPVGAARAFAKRTREVVGAGRPLCPLCGFPMDPSGHICGTPEV</sequence>
<dbReference type="KEGG" id="nae:BHE16_05770"/>
<evidence type="ECO:0008006" key="3">
    <source>
        <dbReference type="Google" id="ProtNLM"/>
    </source>
</evidence>
<dbReference type="Proteomes" id="UP000183530">
    <property type="component" value="Chromosome"/>
</dbReference>
<protein>
    <recommendedName>
        <fullName evidence="3">DUF3090 domain-containing protein</fullName>
    </recommendedName>
</protein>